<dbReference type="InterPro" id="IPR056592">
    <property type="entry name" value="Beta-prop_At3g26010-like"/>
</dbReference>
<dbReference type="EMBL" id="JARAOO010000002">
    <property type="protein sequence ID" value="KAJ7979267.1"/>
    <property type="molecule type" value="Genomic_DNA"/>
</dbReference>
<evidence type="ECO:0000313" key="2">
    <source>
        <dbReference type="EMBL" id="KAJ7979267.1"/>
    </source>
</evidence>
<dbReference type="SMART" id="SM00256">
    <property type="entry name" value="FBOX"/>
    <property type="match status" value="1"/>
</dbReference>
<dbReference type="PANTHER" id="PTHR35546:SF130">
    <property type="entry name" value="EXPRESSED PROTEIN"/>
    <property type="match status" value="1"/>
</dbReference>
<proteinExistence type="predicted"/>
<dbReference type="InterPro" id="IPR011043">
    <property type="entry name" value="Gal_Oxase/kelch_b-propeller"/>
</dbReference>
<feature type="domain" description="F-box" evidence="1">
    <location>
        <begin position="17"/>
        <end position="63"/>
    </location>
</feature>
<name>A0AAD7VKL9_QUISA</name>
<dbReference type="PANTHER" id="PTHR35546">
    <property type="entry name" value="F-BOX PROTEIN INTERACTION DOMAIN PROTEIN-RELATED"/>
    <property type="match status" value="1"/>
</dbReference>
<protein>
    <submittedName>
        <fullName evidence="2">F-box protein</fullName>
    </submittedName>
</protein>
<dbReference type="PROSITE" id="PS50181">
    <property type="entry name" value="FBOX"/>
    <property type="match status" value="1"/>
</dbReference>
<keyword evidence="3" id="KW-1185">Reference proteome</keyword>
<dbReference type="SUPFAM" id="SSF50965">
    <property type="entry name" value="Galactose oxidase, central domain"/>
    <property type="match status" value="1"/>
</dbReference>
<dbReference type="Proteomes" id="UP001163823">
    <property type="component" value="Chromosome 2"/>
</dbReference>
<dbReference type="Pfam" id="PF24750">
    <property type="entry name" value="b-prop_At3g26010-like"/>
    <property type="match status" value="1"/>
</dbReference>
<dbReference type="InterPro" id="IPR001810">
    <property type="entry name" value="F-box_dom"/>
</dbReference>
<sequence>MAMSNKSMKTSSSSMNNTSLNDLPNDILLDILHRLPLKLAARYKSVSKRWFALISSPNFLHRYLFHRQRLFQHQQHHRCSFICEPRSTLVIPKLPPALESLGPLQKEFSLSFLGPESKIELKEEIELEKNRILGCSQGLLLCEKSMGLDSIYYICNPLTKDWIQLPLSPGEGLALVGFVCDPFSFIPNEAEMEFNSQPRRFRVVRIPKFYDTYFEFKVEVFSSEIGQWSKLVAKCPKGFACTTEFSMGVCHNGNLYFGGQESILVYDPYNYKSYAKTIDFPPNSSNFSTCLGLSCGSLRISQFLGDLYDSIHAPTLSVWELDEYTNETGTRSLVHKIELAADVWRNVRDHGGGYRFTIVGFHPDDGDILFLHLTNITNHSYSYNFRTKQVRRLSKMMVCLYTAGIQCYQFCSRVAQLQFLCCYKGKSKMNLEVYEKLSKKIFNMGGDWPIR</sequence>
<dbReference type="Gene3D" id="1.20.1280.50">
    <property type="match status" value="1"/>
</dbReference>
<dbReference type="KEGG" id="qsa:O6P43_002685"/>
<reference evidence="2" key="1">
    <citation type="journal article" date="2023" name="Science">
        <title>Elucidation of the pathway for biosynthesis of saponin adjuvants from the soapbark tree.</title>
        <authorList>
            <person name="Reed J."/>
            <person name="Orme A."/>
            <person name="El-Demerdash A."/>
            <person name="Owen C."/>
            <person name="Martin L.B.B."/>
            <person name="Misra R.C."/>
            <person name="Kikuchi S."/>
            <person name="Rejzek M."/>
            <person name="Martin A.C."/>
            <person name="Harkess A."/>
            <person name="Leebens-Mack J."/>
            <person name="Louveau T."/>
            <person name="Stephenson M.J."/>
            <person name="Osbourn A."/>
        </authorList>
    </citation>
    <scope>NUCLEOTIDE SEQUENCE</scope>
    <source>
        <strain evidence="2">S10</strain>
    </source>
</reference>
<dbReference type="SUPFAM" id="SSF81383">
    <property type="entry name" value="F-box domain"/>
    <property type="match status" value="1"/>
</dbReference>
<accession>A0AAD7VKL9</accession>
<dbReference type="InterPro" id="IPR036047">
    <property type="entry name" value="F-box-like_dom_sf"/>
</dbReference>
<evidence type="ECO:0000259" key="1">
    <source>
        <dbReference type="PROSITE" id="PS50181"/>
    </source>
</evidence>
<evidence type="ECO:0000313" key="3">
    <source>
        <dbReference type="Proteomes" id="UP001163823"/>
    </source>
</evidence>
<dbReference type="InterPro" id="IPR055290">
    <property type="entry name" value="At3g26010-like"/>
</dbReference>
<organism evidence="2 3">
    <name type="scientific">Quillaja saponaria</name>
    <name type="common">Soap bark tree</name>
    <dbReference type="NCBI Taxonomy" id="32244"/>
    <lineage>
        <taxon>Eukaryota</taxon>
        <taxon>Viridiplantae</taxon>
        <taxon>Streptophyta</taxon>
        <taxon>Embryophyta</taxon>
        <taxon>Tracheophyta</taxon>
        <taxon>Spermatophyta</taxon>
        <taxon>Magnoliopsida</taxon>
        <taxon>eudicotyledons</taxon>
        <taxon>Gunneridae</taxon>
        <taxon>Pentapetalae</taxon>
        <taxon>rosids</taxon>
        <taxon>fabids</taxon>
        <taxon>Fabales</taxon>
        <taxon>Quillajaceae</taxon>
        <taxon>Quillaja</taxon>
    </lineage>
</organism>
<gene>
    <name evidence="2" type="ORF">O6P43_002685</name>
</gene>
<dbReference type="AlphaFoldDB" id="A0AAD7VKL9"/>
<dbReference type="Pfam" id="PF12937">
    <property type="entry name" value="F-box-like"/>
    <property type="match status" value="1"/>
</dbReference>
<comment type="caution">
    <text evidence="2">The sequence shown here is derived from an EMBL/GenBank/DDBJ whole genome shotgun (WGS) entry which is preliminary data.</text>
</comment>